<feature type="region of interest" description="Disordered" evidence="2">
    <location>
        <begin position="1278"/>
        <end position="1418"/>
    </location>
</feature>
<dbReference type="PANTHER" id="PTHR21616:SF2">
    <property type="entry name" value="CENTROSOME AND SPINDLE POLE-ASSOCIATED PROTEIN 1"/>
    <property type="match status" value="1"/>
</dbReference>
<gene>
    <name evidence="5 6" type="primary">LOC106052056</name>
</gene>
<organism evidence="4 6">
    <name type="scientific">Biomphalaria glabrata</name>
    <name type="common">Bloodfluke planorb</name>
    <name type="synonym">Freshwater snail</name>
    <dbReference type="NCBI Taxonomy" id="6526"/>
    <lineage>
        <taxon>Eukaryota</taxon>
        <taxon>Metazoa</taxon>
        <taxon>Spiralia</taxon>
        <taxon>Lophotrochozoa</taxon>
        <taxon>Mollusca</taxon>
        <taxon>Gastropoda</taxon>
        <taxon>Heterobranchia</taxon>
        <taxon>Euthyneura</taxon>
        <taxon>Panpulmonata</taxon>
        <taxon>Hygrophila</taxon>
        <taxon>Lymnaeoidea</taxon>
        <taxon>Planorbidae</taxon>
        <taxon>Biomphalaria</taxon>
    </lineage>
</organism>
<dbReference type="GeneID" id="106052056"/>
<sequence length="1709" mass="195664">MTAVDVDLDSFIKQQKAKLANERLTLNKKSDGMPDNSRPRTYCTNRLEPMHQGAKGRRKWGPPVDIESTRETEKENYKQLWHDLKGKYIEPSSNRQRWGSPVKLSPRGLLDTDALILDVQKEKERAEYEELWRRHHGMDPSPRAPINDRGAGNSEELEPTFDQSPRILNNKEKDEYRRLWEQQHPEVVKKPSPPKMYNRTKALDTAQIIREVEREKREEEELMKMKNPLLGGGGKQDYRQGNRGLTNGQTAGVNRDEYRKLWEEQHAKRDAVGVKGNIEDTRFEDSQKNIQDKIAEAKKEAEEYRKRWEAHHNKTGRPNSEPAIENVLPLGGYEANRKKLNEERQREYNEMLRQGKFKTRSNKSAPSSEPVVEDPLPLGVYEENRRKLNEERKREYREMLQKKKMGPKSQWVQPEEQGMIPFRSQEEKRKKLNEERRKEYNEMLQKHGPPAEKLDLTELGLAPEVDESEDFGLFHNLGAADKKLKEEKKDPPNQLNLLGQNIYDKTIRKGYQSRLQEQTDDHKTALLIANESDAMKFRQTSIVSPEYNGHALNTLDSSLSGHSYLIDQRIKRQKEIDIKPYSLQKIKERNEEYNKFLANKAEKEQNRFADKKPAVSQDDGVYATIPGLRYSNSAQKREKEAERNREYNEMLRQKGGRRKGWGTPTYEELLERKRAQESQYRRANDIGYEPTGNLAETDRRIKELEQDLALKDAALRQSRNFNGILEDPYWLSPRRSYTERPYDNLLSRIKDASGLEEDKKVYPVKSHLAYPVVNTKNYPDNMSRNLLADDLNPNLGMSEQQKRKEEYKRDLQRQIAESAQARKAERELGLLVNNNGIINPEPAVVYYEPRPRRKDPAVEAYHTKIASDLNKLDDLSPRPTALLGLGGDRRNVGGFNLDINPNPSLQLGRSGILDLGFDAALNPARITSMNPPPGVQYQPSTYVTASTVPVMNSSVDEAYNFYATRNPLEPDLNVEALSALRIKPHQIHPGLNWDFLLHTTPFDSVPDSLAVKHNDMSGGHDHSGQSCNTSTGTPLGGGGVGRGRDVPSLNLNGIGGDGGPGSRVRFKEPREKSPPAMGMVFASDDEKKKGQRNAQAAYREELERQMMEKNIKKMKEKEEQERYDLKMEEEARTYDPFGKGGGGAPMRDQFGNVITDLRQIRNDNINRTENKYSPRDPSPYGGGGFGGVGGGFGGGGGGFGGGGGTAPGNTTRAANSYRDDLIGPPPVQTTAEGEASFARGGHGIFGMPKTEAEKVQADRYKIDLKRQIEEKRAEELRKKQLEKMDEEREQKLLEEQRAKMQREYDEEQRRLKEKEEDARRKNEEIIRAAEDKKRDMDKRRREAEEQRLLELRQERERERQMTSVVNQRTYSPPIPALRGKQEQGGEIQKAPSPPVPAARHKQMDIEPAPSKQDFTPRAQSADVLNQLAQMRAQLQNERLRVQTMLDDQDDEVEIYDPRQGHRLPPPTSIPASRPEVDVFETAMNRNAVAVRRTPAGRRPSEDRAHPQLVEEFNALKHKNDSDSRQKFREMFPNEPETSDALETQQAALLRQQENKLQNLKGKRHINDTDSPYIARDVRSSSQLHSNSAFVDVNDFGSFPDDFEDMPRRNDSARYRRRTRAPPTPKVETPDIVSRATFGSRASLNVDKLAKKNEDRLRRLRELQGDDLSLYDPEDVLDRFMTKQGHNRLYGDDVDVRSDIFSPAFGSPVT</sequence>
<feature type="compositionally biased region" description="Basic and acidic residues" evidence="2">
    <location>
        <begin position="1164"/>
        <end position="1174"/>
    </location>
</feature>
<feature type="compositionally biased region" description="Polar residues" evidence="2">
    <location>
        <begin position="1361"/>
        <end position="1370"/>
    </location>
</feature>
<evidence type="ECO:0000259" key="3">
    <source>
        <dbReference type="Pfam" id="PF24578"/>
    </source>
</evidence>
<feature type="compositionally biased region" description="Basic and acidic residues" evidence="2">
    <location>
        <begin position="1014"/>
        <end position="1023"/>
    </location>
</feature>
<dbReference type="OrthoDB" id="10044099at2759"/>
<dbReference type="RefSeq" id="XP_055885342.1">
    <property type="nucleotide sequence ID" value="XM_056029367.1"/>
</dbReference>
<evidence type="ECO:0000313" key="5">
    <source>
        <dbReference type="RefSeq" id="XP_055885342.1"/>
    </source>
</evidence>
<feature type="region of interest" description="Disordered" evidence="2">
    <location>
        <begin position="1164"/>
        <end position="1187"/>
    </location>
</feature>
<dbReference type="GO" id="GO:0032467">
    <property type="term" value="P:positive regulation of cytokinesis"/>
    <property type="evidence" value="ECO:0007669"/>
    <property type="project" value="InterPro"/>
</dbReference>
<dbReference type="RefSeq" id="XP_055885343.1">
    <property type="nucleotide sequence ID" value="XM_056029368.1"/>
</dbReference>
<accession>A0A9W3ADU2</accession>
<feature type="compositionally biased region" description="Basic and acidic residues" evidence="2">
    <location>
        <begin position="1604"/>
        <end position="1613"/>
    </location>
</feature>
<feature type="coiled-coil region" evidence="1">
    <location>
        <begin position="666"/>
        <end position="714"/>
    </location>
</feature>
<reference evidence="5 6" key="1">
    <citation type="submission" date="2025-04" db="UniProtKB">
        <authorList>
            <consortium name="RefSeq"/>
        </authorList>
    </citation>
    <scope>IDENTIFICATION</scope>
</reference>
<feature type="region of interest" description="Disordered" evidence="2">
    <location>
        <begin position="1199"/>
        <end position="1233"/>
    </location>
</feature>
<feature type="region of interest" description="Disordered" evidence="2">
    <location>
        <begin position="227"/>
        <end position="250"/>
    </location>
</feature>
<dbReference type="InterPro" id="IPR026708">
    <property type="entry name" value="CSPP1"/>
</dbReference>
<protein>
    <submittedName>
        <fullName evidence="5 6">Uncharacterized protein LOC106052056 isoform X1</fullName>
    </submittedName>
</protein>
<dbReference type="GO" id="GO:0000922">
    <property type="term" value="C:spindle pole"/>
    <property type="evidence" value="ECO:0007669"/>
    <property type="project" value="InterPro"/>
</dbReference>
<feature type="domain" description="Centrosome and spindle pole-associated protein 1 C-terminal" evidence="3">
    <location>
        <begin position="1506"/>
        <end position="1560"/>
    </location>
</feature>
<name>A0A9W3ADU2_BIOGL</name>
<dbReference type="OMA" id="HYSDSAE"/>
<feature type="region of interest" description="Disordered" evidence="2">
    <location>
        <begin position="1014"/>
        <end position="1095"/>
    </location>
</feature>
<keyword evidence="4" id="KW-1185">Reference proteome</keyword>
<feature type="region of interest" description="Disordered" evidence="2">
    <location>
        <begin position="1601"/>
        <end position="1628"/>
    </location>
</feature>
<keyword evidence="1" id="KW-0175">Coiled coil</keyword>
<dbReference type="Proteomes" id="UP001165740">
    <property type="component" value="Chromosome 5"/>
</dbReference>
<evidence type="ECO:0000313" key="4">
    <source>
        <dbReference type="Proteomes" id="UP001165740"/>
    </source>
</evidence>
<feature type="compositionally biased region" description="Basic and acidic residues" evidence="2">
    <location>
        <begin position="1278"/>
        <end position="1360"/>
    </location>
</feature>
<evidence type="ECO:0000256" key="1">
    <source>
        <dbReference type="SAM" id="Coils"/>
    </source>
</evidence>
<dbReference type="GO" id="GO:0005874">
    <property type="term" value="C:microtubule"/>
    <property type="evidence" value="ECO:0007669"/>
    <property type="project" value="InterPro"/>
</dbReference>
<feature type="region of interest" description="Disordered" evidence="2">
    <location>
        <begin position="310"/>
        <end position="330"/>
    </location>
</feature>
<feature type="region of interest" description="Disordered" evidence="2">
    <location>
        <begin position="136"/>
        <end position="169"/>
    </location>
</feature>
<dbReference type="GO" id="GO:0005813">
    <property type="term" value="C:centrosome"/>
    <property type="evidence" value="ECO:0007669"/>
    <property type="project" value="InterPro"/>
</dbReference>
<proteinExistence type="predicted"/>
<evidence type="ECO:0000313" key="6">
    <source>
        <dbReference type="RefSeq" id="XP_055885343.1"/>
    </source>
</evidence>
<dbReference type="Pfam" id="PF24578">
    <property type="entry name" value="CSPP1_C"/>
    <property type="match status" value="1"/>
</dbReference>
<feature type="region of interest" description="Disordered" evidence="2">
    <location>
        <begin position="352"/>
        <end position="378"/>
    </location>
</feature>
<dbReference type="InterPro" id="IPR058191">
    <property type="entry name" value="CSPP1_C"/>
</dbReference>
<dbReference type="PANTHER" id="PTHR21616">
    <property type="entry name" value="CENTROSOME SPINDLE POLE ASSOCIATED PROTEIN"/>
    <property type="match status" value="1"/>
</dbReference>
<feature type="coiled-coil region" evidence="1">
    <location>
        <begin position="797"/>
        <end position="828"/>
    </location>
</feature>
<evidence type="ECO:0000256" key="2">
    <source>
        <dbReference type="SAM" id="MobiDB-lite"/>
    </source>
</evidence>